<dbReference type="SMART" id="SM00342">
    <property type="entry name" value="HTH_ARAC"/>
    <property type="match status" value="1"/>
</dbReference>
<proteinExistence type="predicted"/>
<keyword evidence="4" id="KW-0010">Activator</keyword>
<dbReference type="InterPro" id="IPR050204">
    <property type="entry name" value="AraC_XylS_family_regulators"/>
</dbReference>
<dbReference type="PROSITE" id="PS01124">
    <property type="entry name" value="HTH_ARAC_FAMILY_2"/>
    <property type="match status" value="1"/>
</dbReference>
<evidence type="ECO:0000256" key="4">
    <source>
        <dbReference type="ARBA" id="ARBA00023159"/>
    </source>
</evidence>
<dbReference type="PROSITE" id="PS00041">
    <property type="entry name" value="HTH_ARAC_FAMILY_1"/>
    <property type="match status" value="1"/>
</dbReference>
<protein>
    <submittedName>
        <fullName evidence="7">AraC family transcriptional regulator</fullName>
    </submittedName>
</protein>
<dbReference type="Pfam" id="PF12833">
    <property type="entry name" value="HTH_18"/>
    <property type="match status" value="1"/>
</dbReference>
<reference evidence="7 8" key="1">
    <citation type="journal article" date="2023" name="Genome Announc.">
        <title>Pan-Genome Analyses of the Genus Cohnella and Proposal of the Novel Species Cohnella silvisoli sp. nov., Isolated from Forest Soil.</title>
        <authorList>
            <person name="Wang C."/>
            <person name="Mao L."/>
            <person name="Bao G."/>
            <person name="Zhu H."/>
        </authorList>
    </citation>
    <scope>NUCLEOTIDE SEQUENCE [LARGE SCALE GENOMIC DNA]</scope>
    <source>
        <strain evidence="7 8">NL03-T5-1</strain>
    </source>
</reference>
<keyword evidence="5" id="KW-0804">Transcription</keyword>
<evidence type="ECO:0000256" key="5">
    <source>
        <dbReference type="ARBA" id="ARBA00023163"/>
    </source>
</evidence>
<dbReference type="SUPFAM" id="SSF51215">
    <property type="entry name" value="Regulatory protein AraC"/>
    <property type="match status" value="1"/>
</dbReference>
<keyword evidence="8" id="KW-1185">Reference proteome</keyword>
<dbReference type="PANTHER" id="PTHR46796">
    <property type="entry name" value="HTH-TYPE TRANSCRIPTIONAL ACTIVATOR RHAS-RELATED"/>
    <property type="match status" value="1"/>
</dbReference>
<evidence type="ECO:0000256" key="1">
    <source>
        <dbReference type="ARBA" id="ARBA00022490"/>
    </source>
</evidence>
<dbReference type="Proteomes" id="UP001493487">
    <property type="component" value="Unassembled WGS sequence"/>
</dbReference>
<dbReference type="InterPro" id="IPR003313">
    <property type="entry name" value="AraC-bd"/>
</dbReference>
<evidence type="ECO:0000256" key="2">
    <source>
        <dbReference type="ARBA" id="ARBA00023015"/>
    </source>
</evidence>
<evidence type="ECO:0000313" key="7">
    <source>
        <dbReference type="EMBL" id="MEQ4484511.1"/>
    </source>
</evidence>
<keyword evidence="3" id="KW-0238">DNA-binding</keyword>
<dbReference type="InterPro" id="IPR037923">
    <property type="entry name" value="HTH-like"/>
</dbReference>
<keyword evidence="2" id="KW-0805">Transcription regulation</keyword>
<dbReference type="Gene3D" id="2.60.120.280">
    <property type="entry name" value="Regulatory protein AraC"/>
    <property type="match status" value="1"/>
</dbReference>
<dbReference type="InterPro" id="IPR018060">
    <property type="entry name" value="HTH_AraC"/>
</dbReference>
<evidence type="ECO:0000313" key="8">
    <source>
        <dbReference type="Proteomes" id="UP001493487"/>
    </source>
</evidence>
<sequence length="293" mass="33694">MSTYRERASHAWTEDSIRLIATPSSFAKSALMYVQEVGHFRTLSPYFTEREHLNSFLIVYTLSGLGNLTYKGNVYELRPRQTFLIDCMEYQHYATAADPDQPWELLWVHFNGESVAPYYSAFETAGTPVVTLSVDSEASSMLRELIVLQQERTVRSELIGNRLIIGLLTEVLLAAPELSISVADAPEYVRNSIREIERHYREKITLNRLAGLSSVNKFHLAKEFKRFTGFSPNEFLINVRMSHAKERLKYSDLPIAAIAAEVGIDNVSHFIRLFKDRIDATPLSFRKRWQRPR</sequence>
<evidence type="ECO:0000259" key="6">
    <source>
        <dbReference type="PROSITE" id="PS01124"/>
    </source>
</evidence>
<name>A0ABV1KY17_9BACL</name>
<comment type="caution">
    <text evidence="7">The sequence shown here is derived from an EMBL/GenBank/DDBJ whole genome shotgun (WGS) entry which is preliminary data.</text>
</comment>
<keyword evidence="1" id="KW-0963">Cytoplasm</keyword>
<evidence type="ECO:0000256" key="3">
    <source>
        <dbReference type="ARBA" id="ARBA00023125"/>
    </source>
</evidence>
<dbReference type="Pfam" id="PF02311">
    <property type="entry name" value="AraC_binding"/>
    <property type="match status" value="1"/>
</dbReference>
<dbReference type="Gene3D" id="1.10.10.60">
    <property type="entry name" value="Homeodomain-like"/>
    <property type="match status" value="2"/>
</dbReference>
<accession>A0ABV1KY17</accession>
<dbReference type="SUPFAM" id="SSF46689">
    <property type="entry name" value="Homeodomain-like"/>
    <property type="match status" value="2"/>
</dbReference>
<dbReference type="InterPro" id="IPR018062">
    <property type="entry name" value="HTH_AraC-typ_CS"/>
</dbReference>
<gene>
    <name evidence="7" type="ORF">QJS35_19100</name>
</gene>
<feature type="domain" description="HTH araC/xylS-type" evidence="6">
    <location>
        <begin position="190"/>
        <end position="288"/>
    </location>
</feature>
<dbReference type="RefSeq" id="WP_232186888.1">
    <property type="nucleotide sequence ID" value="NZ_JAIOAP010000010.1"/>
</dbReference>
<dbReference type="PANTHER" id="PTHR46796:SF13">
    <property type="entry name" value="HTH-TYPE TRANSCRIPTIONAL ACTIVATOR RHAS"/>
    <property type="match status" value="1"/>
</dbReference>
<dbReference type="InterPro" id="IPR009057">
    <property type="entry name" value="Homeodomain-like_sf"/>
</dbReference>
<organism evidence="7 8">
    <name type="scientific">Cohnella silvisoli</name>
    <dbReference type="NCBI Taxonomy" id="2873699"/>
    <lineage>
        <taxon>Bacteria</taxon>
        <taxon>Bacillati</taxon>
        <taxon>Bacillota</taxon>
        <taxon>Bacilli</taxon>
        <taxon>Bacillales</taxon>
        <taxon>Paenibacillaceae</taxon>
        <taxon>Cohnella</taxon>
    </lineage>
</organism>
<dbReference type="EMBL" id="JASKHM010000011">
    <property type="protein sequence ID" value="MEQ4484511.1"/>
    <property type="molecule type" value="Genomic_DNA"/>
</dbReference>